<evidence type="ECO:0000259" key="8">
    <source>
        <dbReference type="PROSITE" id="PS50110"/>
    </source>
</evidence>
<keyword evidence="3" id="KW-0805">Transcription regulation</keyword>
<accession>A0ABD5CRU7</accession>
<dbReference type="InterPro" id="IPR039420">
    <property type="entry name" value="WalR-like"/>
</dbReference>
<evidence type="ECO:0000256" key="2">
    <source>
        <dbReference type="ARBA" id="ARBA00023012"/>
    </source>
</evidence>
<dbReference type="Gene3D" id="3.40.50.2300">
    <property type="match status" value="1"/>
</dbReference>
<dbReference type="InterPro" id="IPR000792">
    <property type="entry name" value="Tscrpt_reg_LuxR_C"/>
</dbReference>
<keyword evidence="5" id="KW-0804">Transcription</keyword>
<dbReference type="RefSeq" id="WP_310035501.1">
    <property type="nucleotide sequence ID" value="NZ_JAVIZN010000003.1"/>
</dbReference>
<dbReference type="PANTHER" id="PTHR43214">
    <property type="entry name" value="TWO-COMPONENT RESPONSE REGULATOR"/>
    <property type="match status" value="1"/>
</dbReference>
<evidence type="ECO:0000256" key="6">
    <source>
        <dbReference type="PROSITE-ProRule" id="PRU00169"/>
    </source>
</evidence>
<comment type="caution">
    <text evidence="10">The sequence shown here is derived from an EMBL/GenBank/DDBJ whole genome shotgun (WGS) entry which is preliminary data.</text>
</comment>
<evidence type="ECO:0000259" key="7">
    <source>
        <dbReference type="PROSITE" id="PS50043"/>
    </source>
</evidence>
<evidence type="ECO:0000256" key="3">
    <source>
        <dbReference type="ARBA" id="ARBA00023015"/>
    </source>
</evidence>
<evidence type="ECO:0000256" key="1">
    <source>
        <dbReference type="ARBA" id="ARBA00022553"/>
    </source>
</evidence>
<dbReference type="PANTHER" id="PTHR43214:SF3">
    <property type="entry name" value="RESPONSE REGULATOR UVRY"/>
    <property type="match status" value="1"/>
</dbReference>
<dbReference type="SUPFAM" id="SSF52172">
    <property type="entry name" value="CheY-like"/>
    <property type="match status" value="1"/>
</dbReference>
<dbReference type="PRINTS" id="PR00038">
    <property type="entry name" value="HTHLUXR"/>
</dbReference>
<feature type="domain" description="HTH luxR-type" evidence="7">
    <location>
        <begin position="181"/>
        <end position="246"/>
    </location>
</feature>
<dbReference type="CDD" id="cd17535">
    <property type="entry name" value="REC_NarL-like"/>
    <property type="match status" value="1"/>
</dbReference>
<evidence type="ECO:0000256" key="5">
    <source>
        <dbReference type="ARBA" id="ARBA00023163"/>
    </source>
</evidence>
<dbReference type="Pfam" id="PF00196">
    <property type="entry name" value="GerE"/>
    <property type="match status" value="1"/>
</dbReference>
<dbReference type="PROSITE" id="PS50043">
    <property type="entry name" value="HTH_LUXR_2"/>
    <property type="match status" value="1"/>
</dbReference>
<dbReference type="AlphaFoldDB" id="A0ABD5CRU7"/>
<dbReference type="EMBL" id="JAVIZN010000003">
    <property type="protein sequence ID" value="MDR6208054.1"/>
    <property type="molecule type" value="Genomic_DNA"/>
</dbReference>
<dbReference type="PROSITE" id="PS50110">
    <property type="entry name" value="RESPONSE_REGULATORY"/>
    <property type="match status" value="1"/>
</dbReference>
<dbReference type="SMART" id="SM00421">
    <property type="entry name" value="HTH_LUXR"/>
    <property type="match status" value="1"/>
</dbReference>
<feature type="domain" description="Response regulatory" evidence="8">
    <location>
        <begin position="38"/>
        <end position="154"/>
    </location>
</feature>
<organism evidence="10 11">
    <name type="scientific">Paraburkholderia graminis</name>
    <dbReference type="NCBI Taxonomy" id="60548"/>
    <lineage>
        <taxon>Bacteria</taxon>
        <taxon>Pseudomonadati</taxon>
        <taxon>Pseudomonadota</taxon>
        <taxon>Betaproteobacteria</taxon>
        <taxon>Burkholderiales</taxon>
        <taxon>Burkholderiaceae</taxon>
        <taxon>Paraburkholderia</taxon>
    </lineage>
</organism>
<keyword evidence="4" id="KW-0238">DNA-binding</keyword>
<dbReference type="CDD" id="cd06170">
    <property type="entry name" value="LuxR_C_like"/>
    <property type="match status" value="1"/>
</dbReference>
<keyword evidence="1" id="KW-0597">Phosphoprotein</keyword>
<dbReference type="InterPro" id="IPR011006">
    <property type="entry name" value="CheY-like_superfamily"/>
</dbReference>
<dbReference type="Pfam" id="PF00072">
    <property type="entry name" value="Response_reg"/>
    <property type="match status" value="1"/>
</dbReference>
<name>A0ABD5CRU7_9BURK</name>
<dbReference type="EMBL" id="JAVIZN010000003">
    <property type="protein sequence ID" value="MDR6208051.1"/>
    <property type="molecule type" value="Genomic_DNA"/>
</dbReference>
<comment type="caution">
    <text evidence="6">Lacks conserved residue(s) required for the propagation of feature annotation.</text>
</comment>
<proteinExistence type="predicted"/>
<dbReference type="PROSITE" id="PS00622">
    <property type="entry name" value="HTH_LUXR_1"/>
    <property type="match status" value="1"/>
</dbReference>
<reference evidence="10 11" key="1">
    <citation type="submission" date="2023-08" db="EMBL/GenBank/DDBJ databases">
        <title>Genome sequencing of plant associated microbes to promote plant fitness in Sorghum bicolor and Oryza sativa.</title>
        <authorList>
            <person name="Coleman-Derr D."/>
        </authorList>
    </citation>
    <scope>NUCLEOTIDE SEQUENCE [LARGE SCALE GENOMIC DNA]</scope>
    <source>
        <strain evidence="10 11">SLBN-33</strain>
    </source>
</reference>
<dbReference type="SMART" id="SM00448">
    <property type="entry name" value="REC"/>
    <property type="match status" value="1"/>
</dbReference>
<evidence type="ECO:0000313" key="11">
    <source>
        <dbReference type="Proteomes" id="UP001245184"/>
    </source>
</evidence>
<protein>
    <submittedName>
        <fullName evidence="10">Two-component system secretion response regulator SsrB</fullName>
    </submittedName>
</protein>
<evidence type="ECO:0000313" key="10">
    <source>
        <dbReference type="EMBL" id="MDR6208054.1"/>
    </source>
</evidence>
<sequence length="250" mass="27302">MSLSNLATSASATSSRWAAQAMLQAGKTSMHAAPRVSSVVIADEHEMVRHVLSRLLSDTPYIEVVADAGDGHATLAACRAHRPDIVVTELQLPSLDGIDAIRTIRRRWPDTRILVLSATTTEIRVAEALNAGAHGYVLKRSSSDTLLKAVHALRAGQQYIDAALNLGQIESMRQQTIKVGTRVSSASLTTRERQVLKLIAEGGRNRDIAERLTISQKTVETHRLNMMQKLDAHNIAELVQWAHRLGIATL</sequence>
<dbReference type="GO" id="GO:0000160">
    <property type="term" value="P:phosphorelay signal transduction system"/>
    <property type="evidence" value="ECO:0007669"/>
    <property type="project" value="UniProtKB-KW"/>
</dbReference>
<dbReference type="InterPro" id="IPR001789">
    <property type="entry name" value="Sig_transdc_resp-reg_receiver"/>
</dbReference>
<dbReference type="Proteomes" id="UP001245184">
    <property type="component" value="Unassembled WGS sequence"/>
</dbReference>
<evidence type="ECO:0000313" key="9">
    <source>
        <dbReference type="EMBL" id="MDR6208051.1"/>
    </source>
</evidence>
<dbReference type="SUPFAM" id="SSF46894">
    <property type="entry name" value="C-terminal effector domain of the bipartite response regulators"/>
    <property type="match status" value="1"/>
</dbReference>
<dbReference type="InterPro" id="IPR058245">
    <property type="entry name" value="NreC/VraR/RcsB-like_REC"/>
</dbReference>
<evidence type="ECO:0000256" key="4">
    <source>
        <dbReference type="ARBA" id="ARBA00023125"/>
    </source>
</evidence>
<dbReference type="InterPro" id="IPR016032">
    <property type="entry name" value="Sig_transdc_resp-reg_C-effctor"/>
</dbReference>
<keyword evidence="2" id="KW-0902">Two-component regulatory system</keyword>
<dbReference type="GO" id="GO:0003677">
    <property type="term" value="F:DNA binding"/>
    <property type="evidence" value="ECO:0007669"/>
    <property type="project" value="UniProtKB-KW"/>
</dbReference>
<gene>
    <name evidence="9" type="ORF">QF025_006852</name>
    <name evidence="10" type="ORF">QF025_006855</name>
</gene>